<dbReference type="RefSeq" id="XP_016251181.1">
    <property type="nucleotide sequence ID" value="XM_016389279.1"/>
</dbReference>
<name>A0A0D2CLQ1_9EURO</name>
<dbReference type="CDD" id="cd10170">
    <property type="entry name" value="ASKHA_NBD_HSP70"/>
    <property type="match status" value="1"/>
</dbReference>
<proteinExistence type="predicted"/>
<dbReference type="Gene3D" id="3.30.420.40">
    <property type="match status" value="2"/>
</dbReference>
<protein>
    <submittedName>
        <fullName evidence="2">Uncharacterized protein</fullName>
    </submittedName>
</protein>
<dbReference type="GeneID" id="27341845"/>
<dbReference type="OrthoDB" id="4155882at2759"/>
<dbReference type="Gene3D" id="3.90.640.10">
    <property type="entry name" value="Actin, Chain A, domain 4"/>
    <property type="match status" value="1"/>
</dbReference>
<dbReference type="Proteomes" id="UP000054466">
    <property type="component" value="Unassembled WGS sequence"/>
</dbReference>
<gene>
    <name evidence="2" type="ORF">PV07_02651</name>
</gene>
<sequence>MPRKRARRTIPDSPPSERSQNEPHSSNIPPKRARRTITDSPPSVRGQSGRPSPELGNTFDNVRYPPLLQSLREVHIALDTGTERTKASIVLQYTDKRTHGASMVLPAAVIWPNCSDSVLTQVAFGDERRMFWGDGVEQELKKRGITESQVIRRLKPSLFDAHALAHQPFQKGLLVAEDRKVELTESLKSCGEDADDYRMENLSVFSDYMGIVYRYVLQFIAKTHGSLGWPVLKNLEEYKNWSPPGNPKIHVSLPVPVGSSPDEVQLVVAAAKAAGIPNPYPVAEPASALIHHLCKARDQSIKEKTFLILDIGAGSVDQQVWTVVNENPLQVREHIIPEHVRTAWCGGAYTNQEAVKLIMNGIRDRDLVLRALQRHGSRINNQESLERKLDKKFEKEKQRFEGWETLLLRIPGLPDIPEFRLGGGGIVVLEPKDVKSAFAPCLNQIIAMLDTAIQSVFESRTLRGMVERRVHEIIVVGGCSQNRYLLDQIRNRYSGGLQSPFPYLMPVTLPPDAATGSLTVAHGAVLLSAEKELIKERYVRRSFCVECHEEVNAHLYPPQSRYRSPHDHQIRVPVTRFLLRQGLHPQCYSSEPLQGWRGLFPHERFADGTWLIEETLYYSDTVSQDKLWIHDHVLGIRAMPGTLNFHISTEEAQRFPQEQSPTDGPYYYLDYELILTLDGHIMTFKFIIPRTGRWPTHGDRYANVMYRTGQYDTAGVSQLFSSA</sequence>
<dbReference type="HOGENOM" id="CLU_025337_0_0_1"/>
<accession>A0A0D2CLQ1</accession>
<dbReference type="EMBL" id="KN847041">
    <property type="protein sequence ID" value="KIW30965.1"/>
    <property type="molecule type" value="Genomic_DNA"/>
</dbReference>
<dbReference type="SUPFAM" id="SSF53067">
    <property type="entry name" value="Actin-like ATPase domain"/>
    <property type="match status" value="1"/>
</dbReference>
<dbReference type="VEuPathDB" id="FungiDB:PV07_02651"/>
<keyword evidence="3" id="KW-1185">Reference proteome</keyword>
<dbReference type="PANTHER" id="PTHR42749:SF1">
    <property type="entry name" value="CELL SHAPE-DETERMINING PROTEIN MREB"/>
    <property type="match status" value="1"/>
</dbReference>
<feature type="compositionally biased region" description="Polar residues" evidence="1">
    <location>
        <begin position="16"/>
        <end position="28"/>
    </location>
</feature>
<evidence type="ECO:0000313" key="3">
    <source>
        <dbReference type="Proteomes" id="UP000054466"/>
    </source>
</evidence>
<dbReference type="AlphaFoldDB" id="A0A0D2CLQ1"/>
<dbReference type="PANTHER" id="PTHR42749">
    <property type="entry name" value="CELL SHAPE-DETERMINING PROTEIN MREB"/>
    <property type="match status" value="1"/>
</dbReference>
<evidence type="ECO:0000313" key="2">
    <source>
        <dbReference type="EMBL" id="KIW30965.1"/>
    </source>
</evidence>
<reference evidence="2 3" key="1">
    <citation type="submission" date="2015-01" db="EMBL/GenBank/DDBJ databases">
        <title>The Genome Sequence of Cladophialophora immunda CBS83496.</title>
        <authorList>
            <consortium name="The Broad Institute Genomics Platform"/>
            <person name="Cuomo C."/>
            <person name="de Hoog S."/>
            <person name="Gorbushina A."/>
            <person name="Stielow B."/>
            <person name="Teixiera M."/>
            <person name="Abouelleil A."/>
            <person name="Chapman S.B."/>
            <person name="Priest M."/>
            <person name="Young S.K."/>
            <person name="Wortman J."/>
            <person name="Nusbaum C."/>
            <person name="Birren B."/>
        </authorList>
    </citation>
    <scope>NUCLEOTIDE SEQUENCE [LARGE SCALE GENOMIC DNA]</scope>
    <source>
        <strain evidence="2 3">CBS 83496</strain>
    </source>
</reference>
<dbReference type="STRING" id="569365.A0A0D2CLQ1"/>
<feature type="region of interest" description="Disordered" evidence="1">
    <location>
        <begin position="1"/>
        <end position="61"/>
    </location>
</feature>
<organism evidence="2 3">
    <name type="scientific">Cladophialophora immunda</name>
    <dbReference type="NCBI Taxonomy" id="569365"/>
    <lineage>
        <taxon>Eukaryota</taxon>
        <taxon>Fungi</taxon>
        <taxon>Dikarya</taxon>
        <taxon>Ascomycota</taxon>
        <taxon>Pezizomycotina</taxon>
        <taxon>Eurotiomycetes</taxon>
        <taxon>Chaetothyriomycetidae</taxon>
        <taxon>Chaetothyriales</taxon>
        <taxon>Herpotrichiellaceae</taxon>
        <taxon>Cladophialophora</taxon>
    </lineage>
</organism>
<dbReference type="InterPro" id="IPR043129">
    <property type="entry name" value="ATPase_NBD"/>
</dbReference>
<feature type="compositionally biased region" description="Polar residues" evidence="1">
    <location>
        <begin position="38"/>
        <end position="50"/>
    </location>
</feature>
<evidence type="ECO:0000256" key="1">
    <source>
        <dbReference type="SAM" id="MobiDB-lite"/>
    </source>
</evidence>